<dbReference type="EMBL" id="CP068053">
    <property type="protein sequence ID" value="QQT01086.1"/>
    <property type="molecule type" value="Genomic_DNA"/>
</dbReference>
<dbReference type="CDD" id="cd16423">
    <property type="entry name" value="HAD_BPGM-like"/>
    <property type="match status" value="1"/>
</dbReference>
<sequence length="220" mass="25348">MIKAIIFDFDGLILDTETYEIQSYQQVYEEHQIPFPHQRWLENIGTQGTFNPFDELLHAKKDLVLEKLDLERNAKYEQLTIDIQPREGVLEYLIRGKELGLKLAIASSSSKKWVTTYLERLGILPYFDCIHTSDDVKKVKPDPELYIKTINYFKLQPEEAIVFEDSANGSLAAIRAGIPCVIVPNETTSTLIFHEKVALRLKSKKEKTLDEVISYISQLK</sequence>
<dbReference type="PANTHER" id="PTHR46193:SF21">
    <property type="entry name" value="SLL1138 PROTEIN"/>
    <property type="match status" value="1"/>
</dbReference>
<comment type="similarity">
    <text evidence="2">Belongs to the HAD-like hydrolase superfamily. CbbY/CbbZ/Gph/YieH family.</text>
</comment>
<dbReference type="InterPro" id="IPR051600">
    <property type="entry name" value="Beta-PGM-like"/>
</dbReference>
<evidence type="ECO:0000256" key="1">
    <source>
        <dbReference type="ARBA" id="ARBA00001946"/>
    </source>
</evidence>
<dbReference type="InterPro" id="IPR023198">
    <property type="entry name" value="PGP-like_dom2"/>
</dbReference>
<dbReference type="InterPro" id="IPR041492">
    <property type="entry name" value="HAD_2"/>
</dbReference>
<protein>
    <submittedName>
        <fullName evidence="5">HAD family hydrolase</fullName>
    </submittedName>
</protein>
<dbReference type="Pfam" id="PF13419">
    <property type="entry name" value="HAD_2"/>
    <property type="match status" value="1"/>
</dbReference>
<reference evidence="5 6" key="1">
    <citation type="submission" date="2021-01" db="EMBL/GenBank/DDBJ databases">
        <title>FDA dAtabase for Regulatory Grade micrObial Sequences (FDA-ARGOS): Supporting development and validation of Infectious Disease Dx tests.</title>
        <authorList>
            <person name="Nelson B."/>
            <person name="Plummer A."/>
            <person name="Tallon L."/>
            <person name="Sadzewicz L."/>
            <person name="Zhao X."/>
            <person name="Boylan J."/>
            <person name="Ott S."/>
            <person name="Bowen H."/>
            <person name="Vavikolanu K."/>
            <person name="Mehta A."/>
            <person name="Aluvathingal J."/>
            <person name="Nadendla S."/>
            <person name="Myers T."/>
            <person name="Yan Y."/>
            <person name="Sichtig H."/>
        </authorList>
    </citation>
    <scope>NUCLEOTIDE SEQUENCE [LARGE SCALE GENOMIC DNA]</scope>
    <source>
        <strain evidence="5 6">FDAARGOS_1161</strain>
    </source>
</reference>
<dbReference type="AlphaFoldDB" id="A0A974NN96"/>
<evidence type="ECO:0000313" key="5">
    <source>
        <dbReference type="EMBL" id="QQT01086.1"/>
    </source>
</evidence>
<keyword evidence="5" id="KW-0378">Hydrolase</keyword>
<dbReference type="SFLD" id="SFLDS00003">
    <property type="entry name" value="Haloacid_Dehalogenase"/>
    <property type="match status" value="1"/>
</dbReference>
<keyword evidence="6" id="KW-1185">Reference proteome</keyword>
<dbReference type="SFLD" id="SFLDG01129">
    <property type="entry name" value="C1.5:_HAD__Beta-PGM__Phosphata"/>
    <property type="match status" value="1"/>
</dbReference>
<evidence type="ECO:0000313" key="6">
    <source>
        <dbReference type="Proteomes" id="UP000595254"/>
    </source>
</evidence>
<dbReference type="GO" id="GO:0016787">
    <property type="term" value="F:hydrolase activity"/>
    <property type="evidence" value="ECO:0007669"/>
    <property type="project" value="UniProtKB-KW"/>
</dbReference>
<dbReference type="Proteomes" id="UP000595254">
    <property type="component" value="Chromosome"/>
</dbReference>
<dbReference type="InterPro" id="IPR036412">
    <property type="entry name" value="HAD-like_sf"/>
</dbReference>
<dbReference type="PANTHER" id="PTHR46193">
    <property type="entry name" value="6-PHOSPHOGLUCONATE PHOSPHATASE"/>
    <property type="match status" value="1"/>
</dbReference>
<proteinExistence type="inferred from homology"/>
<organism evidence="5 6">
    <name type="scientific">Peribacillus psychrosaccharolyticus</name>
    <name type="common">Bacillus psychrosaccharolyticus</name>
    <dbReference type="NCBI Taxonomy" id="1407"/>
    <lineage>
        <taxon>Bacteria</taxon>
        <taxon>Bacillati</taxon>
        <taxon>Bacillota</taxon>
        <taxon>Bacilli</taxon>
        <taxon>Bacillales</taxon>
        <taxon>Bacillaceae</taxon>
        <taxon>Peribacillus</taxon>
    </lineage>
</organism>
<dbReference type="KEGG" id="ppsr:I6J18_04055"/>
<dbReference type="Gene3D" id="1.10.150.240">
    <property type="entry name" value="Putative phosphatase, domain 2"/>
    <property type="match status" value="1"/>
</dbReference>
<name>A0A974NN96_PERPY</name>
<accession>A0A974NN96</accession>
<dbReference type="PRINTS" id="PR00413">
    <property type="entry name" value="HADHALOGNASE"/>
</dbReference>
<gene>
    <name evidence="5" type="ORF">I6J18_04055</name>
</gene>
<evidence type="ECO:0000256" key="4">
    <source>
        <dbReference type="ARBA" id="ARBA00022842"/>
    </source>
</evidence>
<dbReference type="NCBIfam" id="TIGR01509">
    <property type="entry name" value="HAD-SF-IA-v3"/>
    <property type="match status" value="1"/>
</dbReference>
<dbReference type="Gene3D" id="3.40.50.1000">
    <property type="entry name" value="HAD superfamily/HAD-like"/>
    <property type="match status" value="1"/>
</dbReference>
<comment type="cofactor">
    <cofactor evidence="1">
        <name>Mg(2+)</name>
        <dbReference type="ChEBI" id="CHEBI:18420"/>
    </cofactor>
</comment>
<dbReference type="SUPFAM" id="SSF56784">
    <property type="entry name" value="HAD-like"/>
    <property type="match status" value="1"/>
</dbReference>
<dbReference type="GO" id="GO:0046872">
    <property type="term" value="F:metal ion binding"/>
    <property type="evidence" value="ECO:0007669"/>
    <property type="project" value="UniProtKB-KW"/>
</dbReference>
<keyword evidence="4" id="KW-0460">Magnesium</keyword>
<evidence type="ECO:0000256" key="3">
    <source>
        <dbReference type="ARBA" id="ARBA00022723"/>
    </source>
</evidence>
<dbReference type="InterPro" id="IPR023214">
    <property type="entry name" value="HAD_sf"/>
</dbReference>
<evidence type="ECO:0000256" key="2">
    <source>
        <dbReference type="ARBA" id="ARBA00006171"/>
    </source>
</evidence>
<dbReference type="InterPro" id="IPR006439">
    <property type="entry name" value="HAD-SF_hydro_IA"/>
</dbReference>
<dbReference type="RefSeq" id="WP_040375598.1">
    <property type="nucleotide sequence ID" value="NZ_CP068053.1"/>
</dbReference>
<keyword evidence="3" id="KW-0479">Metal-binding</keyword>